<dbReference type="NCBIfam" id="TIGR00716">
    <property type="entry name" value="rnhC"/>
    <property type="match status" value="1"/>
</dbReference>
<sequence length="354" mass="39350">MAAKDDLAVLFDEICRNMKKNSIAVDSLKRISYGIQFKMNINGSPENMRIYQNGKGIIKYDYSQIKRKEYLPMVREIIEESNEPGSFTGKMRGNIQSNFDKFADAGNNSAHINSSGELRIAGSGLNQRERNSGRGEYDLGYPVIGTDESGKGDYFGPLVTAGVLVDEISALQLKFLGVKDSKEMNDSDIKLISGKIREVCKGRYAVTEVMPEKYNELYSRFRAKNENLNDLLACCHAEVIEDILSGNICRKALVDKFADDRVILDKLRGKGKEIEIVQLNRAEQNIAVAAASILARSVFVEGMERLSEEYSIMLPKGASPAVIAAGKKFVFRYGKSDLKKVAKVHFKTTGQIVS</sequence>
<evidence type="ECO:0000256" key="12">
    <source>
        <dbReference type="PROSITE-ProRule" id="PRU01319"/>
    </source>
</evidence>
<comment type="catalytic activity">
    <reaction evidence="1 12 13">
        <text>Endonucleolytic cleavage to 5'-phosphomonoester.</text>
        <dbReference type="EC" id="3.1.26.4"/>
    </reaction>
</comment>
<dbReference type="Pfam" id="PF01351">
    <property type="entry name" value="RNase_HII"/>
    <property type="match status" value="1"/>
</dbReference>
<feature type="binding site" evidence="12">
    <location>
        <position position="148"/>
    </location>
    <ligand>
        <name>a divalent metal cation</name>
        <dbReference type="ChEBI" id="CHEBI:60240"/>
    </ligand>
</feature>
<comment type="cofactor">
    <cofactor evidence="12">
        <name>Mn(2+)</name>
        <dbReference type="ChEBI" id="CHEBI:29035"/>
    </cofactor>
    <cofactor evidence="12">
        <name>Mg(2+)</name>
        <dbReference type="ChEBI" id="CHEBI:18420"/>
    </cofactor>
    <text evidence="12">Manganese or magnesium. Binds 1 divalent metal ion per monomer in the absence of substrate. May bind a second metal ion after substrate binding.</text>
</comment>
<evidence type="ECO:0000256" key="2">
    <source>
        <dbReference type="ARBA" id="ARBA00001946"/>
    </source>
</evidence>
<feature type="binding site" evidence="12">
    <location>
        <position position="255"/>
    </location>
    <ligand>
        <name>a divalent metal cation</name>
        <dbReference type="ChEBI" id="CHEBI:60240"/>
    </ligand>
</feature>
<dbReference type="Gene3D" id="3.30.420.10">
    <property type="entry name" value="Ribonuclease H-like superfamily/Ribonuclease H"/>
    <property type="match status" value="1"/>
</dbReference>
<comment type="cofactor">
    <cofactor evidence="2">
        <name>Mg(2+)</name>
        <dbReference type="ChEBI" id="CHEBI:18420"/>
    </cofactor>
</comment>
<evidence type="ECO:0000256" key="1">
    <source>
        <dbReference type="ARBA" id="ARBA00000077"/>
    </source>
</evidence>
<evidence type="ECO:0000256" key="5">
    <source>
        <dbReference type="ARBA" id="ARBA00008378"/>
    </source>
</evidence>
<dbReference type="PROSITE" id="PS51975">
    <property type="entry name" value="RNASE_H_2"/>
    <property type="match status" value="1"/>
</dbReference>
<dbReference type="GO" id="GO:0006298">
    <property type="term" value="P:mismatch repair"/>
    <property type="evidence" value="ECO:0007669"/>
    <property type="project" value="TreeGrafter"/>
</dbReference>
<keyword evidence="8 12" id="KW-0479">Metal-binding</keyword>
<evidence type="ECO:0000313" key="16">
    <source>
        <dbReference type="Proteomes" id="UP001060368"/>
    </source>
</evidence>
<dbReference type="SUPFAM" id="SSF53098">
    <property type="entry name" value="Ribonuclease H-like"/>
    <property type="match status" value="1"/>
</dbReference>
<dbReference type="GO" id="GO:0005737">
    <property type="term" value="C:cytoplasm"/>
    <property type="evidence" value="ECO:0007669"/>
    <property type="project" value="UniProtKB-SubCell"/>
</dbReference>
<feature type="domain" description="RNase H type-2" evidence="14">
    <location>
        <begin position="141"/>
        <end position="354"/>
    </location>
</feature>
<keyword evidence="7 12" id="KW-0540">Nuclease</keyword>
<dbReference type="Proteomes" id="UP001060368">
    <property type="component" value="Chromosome"/>
</dbReference>
<dbReference type="GO" id="GO:0046872">
    <property type="term" value="F:metal ion binding"/>
    <property type="evidence" value="ECO:0007669"/>
    <property type="project" value="UniProtKB-KW"/>
</dbReference>
<keyword evidence="6" id="KW-0963">Cytoplasm</keyword>
<comment type="function">
    <text evidence="3 13">Endonuclease that specifically degrades the RNA of RNA-DNA hybrids.</text>
</comment>
<organism evidence="15 16">
    <name type="scientific">Methanoplanus endosymbiosus</name>
    <dbReference type="NCBI Taxonomy" id="33865"/>
    <lineage>
        <taxon>Archaea</taxon>
        <taxon>Methanobacteriati</taxon>
        <taxon>Methanobacteriota</taxon>
        <taxon>Stenosarchaea group</taxon>
        <taxon>Methanomicrobia</taxon>
        <taxon>Methanomicrobiales</taxon>
        <taxon>Methanomicrobiaceae</taxon>
        <taxon>Methanoplanus</taxon>
    </lineage>
</organism>
<dbReference type="GO" id="GO:0004523">
    <property type="term" value="F:RNA-DNA hybrid ribonuclease activity"/>
    <property type="evidence" value="ECO:0007669"/>
    <property type="project" value="UniProtKB-UniRule"/>
</dbReference>
<keyword evidence="11" id="KW-0460">Magnesium</keyword>
<evidence type="ECO:0000256" key="4">
    <source>
        <dbReference type="ARBA" id="ARBA00004496"/>
    </source>
</evidence>
<evidence type="ECO:0000256" key="13">
    <source>
        <dbReference type="RuleBase" id="RU003515"/>
    </source>
</evidence>
<evidence type="ECO:0000256" key="11">
    <source>
        <dbReference type="ARBA" id="ARBA00022842"/>
    </source>
</evidence>
<evidence type="ECO:0000256" key="10">
    <source>
        <dbReference type="ARBA" id="ARBA00022801"/>
    </source>
</evidence>
<evidence type="ECO:0000313" key="15">
    <source>
        <dbReference type="EMBL" id="UUX93029.1"/>
    </source>
</evidence>
<dbReference type="InterPro" id="IPR004641">
    <property type="entry name" value="RNase_HIII"/>
</dbReference>
<evidence type="ECO:0000256" key="3">
    <source>
        <dbReference type="ARBA" id="ARBA00004065"/>
    </source>
</evidence>
<dbReference type="CDD" id="cd06590">
    <property type="entry name" value="RNase_HII_bacteria_HIII_like"/>
    <property type="match status" value="1"/>
</dbReference>
<proteinExistence type="inferred from homology"/>
<keyword evidence="16" id="KW-1185">Reference proteome</keyword>
<dbReference type="RefSeq" id="WP_257743169.1">
    <property type="nucleotide sequence ID" value="NZ_CP096115.1"/>
</dbReference>
<evidence type="ECO:0000256" key="8">
    <source>
        <dbReference type="ARBA" id="ARBA00022723"/>
    </source>
</evidence>
<comment type="similarity">
    <text evidence="5">Belongs to the RNase HII family. RnhC subfamily.</text>
</comment>
<protein>
    <recommendedName>
        <fullName evidence="13">Ribonuclease</fullName>
        <ecNumber evidence="13">3.1.26.4</ecNumber>
    </recommendedName>
</protein>
<evidence type="ECO:0000256" key="7">
    <source>
        <dbReference type="ARBA" id="ARBA00022722"/>
    </source>
</evidence>
<feature type="binding site" evidence="12">
    <location>
        <position position="147"/>
    </location>
    <ligand>
        <name>a divalent metal cation</name>
        <dbReference type="ChEBI" id="CHEBI:60240"/>
    </ligand>
</feature>
<dbReference type="InterPro" id="IPR001352">
    <property type="entry name" value="RNase_HII/HIII"/>
</dbReference>
<dbReference type="KEGG" id="mend:L6E24_02580"/>
<dbReference type="InterPro" id="IPR024567">
    <property type="entry name" value="RNase_HII/HIII_dom"/>
</dbReference>
<evidence type="ECO:0000259" key="14">
    <source>
        <dbReference type="PROSITE" id="PS51975"/>
    </source>
</evidence>
<dbReference type="InterPro" id="IPR012337">
    <property type="entry name" value="RNaseH-like_sf"/>
</dbReference>
<accession>A0A9E7TKS1</accession>
<dbReference type="GO" id="GO:0032299">
    <property type="term" value="C:ribonuclease H2 complex"/>
    <property type="evidence" value="ECO:0007669"/>
    <property type="project" value="TreeGrafter"/>
</dbReference>
<gene>
    <name evidence="15" type="primary">rnhC</name>
    <name evidence="15" type="ORF">L6E24_02580</name>
</gene>
<evidence type="ECO:0000256" key="9">
    <source>
        <dbReference type="ARBA" id="ARBA00022759"/>
    </source>
</evidence>
<dbReference type="GO" id="GO:0043137">
    <property type="term" value="P:DNA replication, removal of RNA primer"/>
    <property type="evidence" value="ECO:0007669"/>
    <property type="project" value="TreeGrafter"/>
</dbReference>
<dbReference type="PANTHER" id="PTHR10954:SF23">
    <property type="entry name" value="RIBONUCLEASE"/>
    <property type="match status" value="1"/>
</dbReference>
<keyword evidence="10 12" id="KW-0378">Hydrolase</keyword>
<dbReference type="GeneID" id="74306545"/>
<evidence type="ECO:0000256" key="6">
    <source>
        <dbReference type="ARBA" id="ARBA00022490"/>
    </source>
</evidence>
<name>A0A9E7TKS1_9EURY</name>
<comment type="subcellular location">
    <subcellularLocation>
        <location evidence="4">Cytoplasm</location>
    </subcellularLocation>
</comment>
<dbReference type="EMBL" id="CP096115">
    <property type="protein sequence ID" value="UUX93029.1"/>
    <property type="molecule type" value="Genomic_DNA"/>
</dbReference>
<keyword evidence="9 12" id="KW-0255">Endonuclease</keyword>
<reference evidence="15" key="1">
    <citation type="submission" date="2022-04" db="EMBL/GenBank/DDBJ databases">
        <title>Complete genome of Methanoplanus endosymbiosus DSM 3599.</title>
        <authorList>
            <person name="Chen S.-C."/>
            <person name="You Y.-T."/>
            <person name="Zhou Y.-Z."/>
            <person name="Lai M.-C."/>
        </authorList>
    </citation>
    <scope>NUCLEOTIDE SEQUENCE</scope>
    <source>
        <strain evidence="15">DSM 3599</strain>
    </source>
</reference>
<dbReference type="EC" id="3.1.26.4" evidence="13"/>
<dbReference type="GO" id="GO:0003723">
    <property type="term" value="F:RNA binding"/>
    <property type="evidence" value="ECO:0007669"/>
    <property type="project" value="UniProtKB-UniRule"/>
</dbReference>
<dbReference type="PANTHER" id="PTHR10954">
    <property type="entry name" value="RIBONUCLEASE H2 SUBUNIT A"/>
    <property type="match status" value="1"/>
</dbReference>
<dbReference type="InterPro" id="IPR036397">
    <property type="entry name" value="RNaseH_sf"/>
</dbReference>
<dbReference type="AlphaFoldDB" id="A0A9E7TKS1"/>